<comment type="caution">
    <text evidence="8">The sequence shown here is derived from an EMBL/GenBank/DDBJ whole genome shotgun (WGS) entry which is preliminary data.</text>
</comment>
<keyword evidence="6" id="KW-0408">Iron</keyword>
<dbReference type="InterPro" id="IPR036396">
    <property type="entry name" value="Cyt_P450_sf"/>
</dbReference>
<dbReference type="GO" id="GO:0005506">
    <property type="term" value="F:iron ion binding"/>
    <property type="evidence" value="ECO:0007669"/>
    <property type="project" value="InterPro"/>
</dbReference>
<dbReference type="Pfam" id="PF00067">
    <property type="entry name" value="p450"/>
    <property type="match status" value="1"/>
</dbReference>
<keyword evidence="9" id="KW-1185">Reference proteome</keyword>
<evidence type="ECO:0000313" key="8">
    <source>
        <dbReference type="EMBL" id="RHZ62557.1"/>
    </source>
</evidence>
<dbReference type="GO" id="GO:0004497">
    <property type="term" value="F:monooxygenase activity"/>
    <property type="evidence" value="ECO:0007669"/>
    <property type="project" value="UniProtKB-KW"/>
</dbReference>
<keyword evidence="5" id="KW-0560">Oxidoreductase</keyword>
<evidence type="ECO:0000256" key="7">
    <source>
        <dbReference type="ARBA" id="ARBA00023033"/>
    </source>
</evidence>
<sequence length="458" mass="51662">MAVLAILLLIFTVLGALLWNYTRLNSIPGPLLAGLSDIWWECLKSSPQYACRLDRLHQEYGEVVRIGPSTVSISDPSAVFWLDACPRRLKFLDSYVDESEEGTVNARLRSNDRVDLNALADHAFQHHDKIKDLVLDFCRAVRKQHTLKLAVFRPFATDIVGHMFLDDLDNQAAPMPTGSNHTDGCRFTTFLDHNMFKSPIAKLKRKHNNSLPWVSCTGASSGLNDASIFELLPETGRRTLLRAETRQYGDPHASLNLTRAECMIAAFVSVFLHLLKCPTAMCQLKHEVDVAFGKAALSDIRQEETGSPVLPFLDAVMKESMRLGMEFDYRSHVPAGGVAVSGHYLPEGTVVQFHSETLRNNRTIYGEDVSSFRPQRWLQADLDPRQRNRMEEGLLVLRLSMQSSAKARSAWLELKRAVALIIWSFDLHPVNNDEVSIQDPAPPEQEYNILVNFTPRMH</sequence>
<dbReference type="InterPro" id="IPR001128">
    <property type="entry name" value="Cyt_P450"/>
</dbReference>
<evidence type="ECO:0000256" key="2">
    <source>
        <dbReference type="ARBA" id="ARBA00010617"/>
    </source>
</evidence>
<dbReference type="GeneID" id="38129105"/>
<dbReference type="AlphaFoldDB" id="A0A397HI00"/>
<dbReference type="GO" id="GO:0020037">
    <property type="term" value="F:heme binding"/>
    <property type="evidence" value="ECO:0007669"/>
    <property type="project" value="InterPro"/>
</dbReference>
<evidence type="ECO:0000256" key="1">
    <source>
        <dbReference type="ARBA" id="ARBA00001971"/>
    </source>
</evidence>
<dbReference type="Proteomes" id="UP000215305">
    <property type="component" value="Unassembled WGS sequence"/>
</dbReference>
<comment type="cofactor">
    <cofactor evidence="1">
        <name>heme</name>
        <dbReference type="ChEBI" id="CHEBI:30413"/>
    </cofactor>
</comment>
<evidence type="ECO:0000313" key="9">
    <source>
        <dbReference type="Proteomes" id="UP000215305"/>
    </source>
</evidence>
<dbReference type="Gene3D" id="1.10.630.10">
    <property type="entry name" value="Cytochrome P450"/>
    <property type="match status" value="1"/>
</dbReference>
<keyword evidence="7" id="KW-0503">Monooxygenase</keyword>
<evidence type="ECO:0008006" key="10">
    <source>
        <dbReference type="Google" id="ProtNLM"/>
    </source>
</evidence>
<name>A0A397HI00_ASPTH</name>
<dbReference type="PANTHER" id="PTHR24305:SF210">
    <property type="entry name" value="CYTOCHROME P450 MONOOXYGENASE ASQL-RELATED"/>
    <property type="match status" value="1"/>
</dbReference>
<dbReference type="PANTHER" id="PTHR24305">
    <property type="entry name" value="CYTOCHROME P450"/>
    <property type="match status" value="1"/>
</dbReference>
<dbReference type="SUPFAM" id="SSF48264">
    <property type="entry name" value="Cytochrome P450"/>
    <property type="match status" value="1"/>
</dbReference>
<evidence type="ECO:0000256" key="3">
    <source>
        <dbReference type="ARBA" id="ARBA00022617"/>
    </source>
</evidence>
<organism evidence="8 9">
    <name type="scientific">Aspergillus thermomutatus</name>
    <name type="common">Neosartorya pseudofischeri</name>
    <dbReference type="NCBI Taxonomy" id="41047"/>
    <lineage>
        <taxon>Eukaryota</taxon>
        <taxon>Fungi</taxon>
        <taxon>Dikarya</taxon>
        <taxon>Ascomycota</taxon>
        <taxon>Pezizomycotina</taxon>
        <taxon>Eurotiomycetes</taxon>
        <taxon>Eurotiomycetidae</taxon>
        <taxon>Eurotiales</taxon>
        <taxon>Aspergillaceae</taxon>
        <taxon>Aspergillus</taxon>
        <taxon>Aspergillus subgen. Fumigati</taxon>
    </lineage>
</organism>
<proteinExistence type="inferred from homology"/>
<dbReference type="OrthoDB" id="3934656at2759"/>
<gene>
    <name evidence="8" type="ORF">CDV56_107131</name>
</gene>
<dbReference type="STRING" id="41047.A0A397HI00"/>
<keyword evidence="3" id="KW-0349">Heme</keyword>
<reference evidence="8" key="1">
    <citation type="submission" date="2018-08" db="EMBL/GenBank/DDBJ databases">
        <title>Draft genome sequence of azole-resistant Aspergillus thermomutatus (Neosartorya pseudofischeri) strain HMR AF 39, isolated from a human nasal aspirate.</title>
        <authorList>
            <person name="Parent-Michaud M."/>
            <person name="Dufresne P.J."/>
            <person name="Fournier E."/>
            <person name="Martineau C."/>
            <person name="Moreira S."/>
            <person name="Perkins V."/>
            <person name="De Repentigny L."/>
            <person name="Dufresne S.F."/>
        </authorList>
    </citation>
    <scope>NUCLEOTIDE SEQUENCE [LARGE SCALE GENOMIC DNA]</scope>
    <source>
        <strain evidence="8">HMR AF 39</strain>
    </source>
</reference>
<comment type="similarity">
    <text evidence="2">Belongs to the cytochrome P450 family.</text>
</comment>
<protein>
    <recommendedName>
        <fullName evidence="10">Cytochrome P450</fullName>
    </recommendedName>
</protein>
<evidence type="ECO:0000256" key="4">
    <source>
        <dbReference type="ARBA" id="ARBA00022723"/>
    </source>
</evidence>
<evidence type="ECO:0000256" key="6">
    <source>
        <dbReference type="ARBA" id="ARBA00023004"/>
    </source>
</evidence>
<accession>A0A397HI00</accession>
<dbReference type="GO" id="GO:0016705">
    <property type="term" value="F:oxidoreductase activity, acting on paired donors, with incorporation or reduction of molecular oxygen"/>
    <property type="evidence" value="ECO:0007669"/>
    <property type="project" value="InterPro"/>
</dbReference>
<dbReference type="VEuPathDB" id="FungiDB:CDV56_107131"/>
<evidence type="ECO:0000256" key="5">
    <source>
        <dbReference type="ARBA" id="ARBA00023002"/>
    </source>
</evidence>
<keyword evidence="4" id="KW-0479">Metal-binding</keyword>
<dbReference type="InterPro" id="IPR050121">
    <property type="entry name" value="Cytochrome_P450_monoxygenase"/>
</dbReference>
<dbReference type="RefSeq" id="XP_026616815.1">
    <property type="nucleotide sequence ID" value="XM_026760750.1"/>
</dbReference>
<dbReference type="EMBL" id="NKHU02000036">
    <property type="protein sequence ID" value="RHZ62557.1"/>
    <property type="molecule type" value="Genomic_DNA"/>
</dbReference>